<gene>
    <name evidence="1" type="ORF">ACOLOM_LOCUS9545</name>
</gene>
<evidence type="ECO:0000313" key="2">
    <source>
        <dbReference type="Proteomes" id="UP000789525"/>
    </source>
</evidence>
<dbReference type="EMBL" id="CAJVPT010027972">
    <property type="protein sequence ID" value="CAG8685811.1"/>
    <property type="molecule type" value="Genomic_DNA"/>
</dbReference>
<protein>
    <submittedName>
        <fullName evidence="1">15451_t:CDS:1</fullName>
    </submittedName>
</protein>
<sequence>RRFRALEILLSYHDTTLFPYRYAILNSIPLYVQPSEYHDLLPANDYDTNVEVKRSPKTWRDKIDWVEQTDVLNALKTSMTPEESTWLDEPDAVDDDEFPRERRDNLLTAEQLTAWYTTRAEAIDSQSGLMDNALALLQHGASQGVPRLDELGEDLLLLDRLIYEAPAPSEPSQQTDWTLYRWKAMEPPDIIKAYLAFSTADSITTDIRRLVLPYLSVLEAQNERAKRADSQLPNRLLYQYILQAPLDLVVSIFESSRPDVPRSNRIIRDDEDVARVALAYLYGLTDVREWSLMSRIFECQPDWGEDRDEDDEAYATLSSLSAFVTPSASRPRATSEELFVFLEPLPSSALSRLLDVLDAHLEGGEILAKWRAAAPLQWFLLSAEDQTQQRARAVMMSRRTERNTDLLENESHWRALIDDMLKLTSTGSEGIKSAFALLSKEEIAKIFFSGILSSGVQYLTGPVVEEICLNVSRELYDNAPSGNIHREEMRMAYECLSVAAPTPRIQQEREFIEATSKISSFSVYIRPGILITPLEIRLTKNRLDLIARVLSSTDDAYKHSNVIMELAEKLGYRNDIAAQVKILSMLVEVALQHEDFVKADLTCQQMVESARTLRAQQTVGSTEISTKEEALEVAWRSCYQLGKQTEFPDTVAKLRLLGFALELCPSTNTLDILSAWRRVETEDIEARKERVAARKAARMSGVSQQRRQQLGSKASVAAAAAAGTLLSSLKGLSQGQDAAAQVLNRVTANFPFSFGGSLGAGEARSSSREGRRSEESERGDRDFGQLFSFGDGSPGYRKRDQVAAGARQALTKGMGWLLGGDEEEEN</sequence>
<proteinExistence type="predicted"/>
<reference evidence="1" key="1">
    <citation type="submission" date="2021-06" db="EMBL/GenBank/DDBJ databases">
        <authorList>
            <person name="Kallberg Y."/>
            <person name="Tangrot J."/>
            <person name="Rosling A."/>
        </authorList>
    </citation>
    <scope>NUCLEOTIDE SEQUENCE</scope>
    <source>
        <strain evidence="1">CL356</strain>
    </source>
</reference>
<comment type="caution">
    <text evidence="1">The sequence shown here is derived from an EMBL/GenBank/DDBJ whole genome shotgun (WGS) entry which is preliminary data.</text>
</comment>
<name>A0ACA9P0N6_9GLOM</name>
<evidence type="ECO:0000313" key="1">
    <source>
        <dbReference type="EMBL" id="CAG8685811.1"/>
    </source>
</evidence>
<accession>A0ACA9P0N6</accession>
<keyword evidence="2" id="KW-1185">Reference proteome</keyword>
<dbReference type="Proteomes" id="UP000789525">
    <property type="component" value="Unassembled WGS sequence"/>
</dbReference>
<feature type="non-terminal residue" evidence="1">
    <location>
        <position position="1"/>
    </location>
</feature>
<organism evidence="1 2">
    <name type="scientific">Acaulospora colombiana</name>
    <dbReference type="NCBI Taxonomy" id="27376"/>
    <lineage>
        <taxon>Eukaryota</taxon>
        <taxon>Fungi</taxon>
        <taxon>Fungi incertae sedis</taxon>
        <taxon>Mucoromycota</taxon>
        <taxon>Glomeromycotina</taxon>
        <taxon>Glomeromycetes</taxon>
        <taxon>Diversisporales</taxon>
        <taxon>Acaulosporaceae</taxon>
        <taxon>Acaulospora</taxon>
    </lineage>
</organism>